<sequence>MVVKRNIRNSAKAIILKDNQILLTKNKDNDGYFYLFPGGGQEHGETIRDTLLRECMEELGEQVEVGDLLHIREYIGKNHEFASSHYDAHQVEFYFVCKLEVEENNSLQPNNPDDYQVGVEWISISELQEYRVYPKEITKFISMYVKNEKASVYLGDVN</sequence>
<proteinExistence type="predicted"/>
<dbReference type="EMBL" id="CAKJTJ010000004">
    <property type="protein sequence ID" value="CAG9620374.1"/>
    <property type="molecule type" value="Genomic_DNA"/>
</dbReference>
<feature type="domain" description="Nudix hydrolase" evidence="3">
    <location>
        <begin position="6"/>
        <end position="145"/>
    </location>
</feature>
<evidence type="ECO:0000313" key="4">
    <source>
        <dbReference type="EMBL" id="CAG9620374.1"/>
    </source>
</evidence>
<keyword evidence="5" id="KW-1185">Reference proteome</keyword>
<dbReference type="PROSITE" id="PS51462">
    <property type="entry name" value="NUDIX"/>
    <property type="match status" value="1"/>
</dbReference>
<dbReference type="PANTHER" id="PTHR43046">
    <property type="entry name" value="GDP-MANNOSE MANNOSYL HYDROLASE"/>
    <property type="match status" value="1"/>
</dbReference>
<comment type="cofactor">
    <cofactor evidence="1">
        <name>Mg(2+)</name>
        <dbReference type="ChEBI" id="CHEBI:18420"/>
    </cofactor>
</comment>
<reference evidence="4 5" key="1">
    <citation type="submission" date="2021-10" db="EMBL/GenBank/DDBJ databases">
        <authorList>
            <person name="Criscuolo A."/>
        </authorList>
    </citation>
    <scope>NUCLEOTIDE SEQUENCE [LARGE SCALE GENOMIC DNA]</scope>
    <source>
        <strain evidence="5">CIP 111883</strain>
    </source>
</reference>
<dbReference type="RefSeq" id="WP_230500305.1">
    <property type="nucleotide sequence ID" value="NZ_CAKJTJ010000004.1"/>
</dbReference>
<evidence type="ECO:0000256" key="2">
    <source>
        <dbReference type="ARBA" id="ARBA00022801"/>
    </source>
</evidence>
<evidence type="ECO:0000313" key="5">
    <source>
        <dbReference type="Proteomes" id="UP000789833"/>
    </source>
</evidence>
<name>A0ABM8YKV5_9BACI</name>
<protein>
    <recommendedName>
        <fullName evidence="3">Nudix hydrolase domain-containing protein</fullName>
    </recommendedName>
</protein>
<dbReference type="InterPro" id="IPR000086">
    <property type="entry name" value="NUDIX_hydrolase_dom"/>
</dbReference>
<dbReference type="SUPFAM" id="SSF55811">
    <property type="entry name" value="Nudix"/>
    <property type="match status" value="1"/>
</dbReference>
<dbReference type="InterPro" id="IPR015797">
    <property type="entry name" value="NUDIX_hydrolase-like_dom_sf"/>
</dbReference>
<accession>A0ABM8YKV5</accession>
<dbReference type="Gene3D" id="3.90.79.10">
    <property type="entry name" value="Nucleoside Triphosphate Pyrophosphohydrolase"/>
    <property type="match status" value="1"/>
</dbReference>
<evidence type="ECO:0000259" key="3">
    <source>
        <dbReference type="PROSITE" id="PS51462"/>
    </source>
</evidence>
<dbReference type="PANTHER" id="PTHR43046:SF14">
    <property type="entry name" value="MUTT_NUDIX FAMILY PROTEIN"/>
    <property type="match status" value="1"/>
</dbReference>
<organism evidence="4 5">
    <name type="scientific">Sutcliffiella rhizosphaerae</name>
    <dbReference type="NCBI Taxonomy" id="2880967"/>
    <lineage>
        <taxon>Bacteria</taxon>
        <taxon>Bacillati</taxon>
        <taxon>Bacillota</taxon>
        <taxon>Bacilli</taxon>
        <taxon>Bacillales</taxon>
        <taxon>Bacillaceae</taxon>
        <taxon>Sutcliffiella</taxon>
    </lineage>
</organism>
<dbReference type="CDD" id="cd18880">
    <property type="entry name" value="NUDIX_ADPRase"/>
    <property type="match status" value="1"/>
</dbReference>
<keyword evidence="2" id="KW-0378">Hydrolase</keyword>
<evidence type="ECO:0000256" key="1">
    <source>
        <dbReference type="ARBA" id="ARBA00001946"/>
    </source>
</evidence>
<dbReference type="Pfam" id="PF00293">
    <property type="entry name" value="NUDIX"/>
    <property type="match status" value="1"/>
</dbReference>
<dbReference type="Proteomes" id="UP000789833">
    <property type="component" value="Unassembled WGS sequence"/>
</dbReference>
<comment type="caution">
    <text evidence="4">The sequence shown here is derived from an EMBL/GenBank/DDBJ whole genome shotgun (WGS) entry which is preliminary data.</text>
</comment>
<gene>
    <name evidence="4" type="ORF">BACCIP111883_01142</name>
</gene>